<proteinExistence type="inferred from homology"/>
<dbReference type="Proteomes" id="UP000219167">
    <property type="component" value="Unassembled WGS sequence"/>
</dbReference>
<dbReference type="InterPro" id="IPR002429">
    <property type="entry name" value="CcO_II-like_C"/>
</dbReference>
<evidence type="ECO:0000256" key="13">
    <source>
        <dbReference type="SAM" id="Phobius"/>
    </source>
</evidence>
<sequence length="283" mass="31119">MAVVLVLVAIAVGSVLFHILSPWWWTPIASNWSYIDHTLVITFWITGAVFVAVVLFLAYCVWRFRHDPGRRAAYEPENRRLEGGLAAGTALGVVVMLAPGLFVWHQFITVPPGAAQVEVVGQQWLWSFRLPGADGKLGRAETRDVSPDNALGIDKADASALDDIVIEGGELHLPVGKPVKVLLRSIDVLHNFYVPEFRAKMDMIPGMVTYFWLTPTRTGTFDVLCAELCGVGHSVMRGTVVVDTEADYQVWLSEQPTFTQLQAQAEPEGLPVPAEMAQAPGER</sequence>
<dbReference type="AlphaFoldDB" id="A0A285UNT2"/>
<dbReference type="Gene3D" id="1.10.287.90">
    <property type="match status" value="1"/>
</dbReference>
<evidence type="ECO:0000256" key="3">
    <source>
        <dbReference type="ARBA" id="ARBA00012949"/>
    </source>
</evidence>
<keyword evidence="6" id="KW-0479">Metal-binding</keyword>
<feature type="domain" description="Cytochrome oxidase subunit II copper A binding" evidence="14">
    <location>
        <begin position="112"/>
        <end position="254"/>
    </location>
</feature>
<evidence type="ECO:0000256" key="11">
    <source>
        <dbReference type="ARBA" id="ARBA00023136"/>
    </source>
</evidence>
<comment type="catalytic activity">
    <reaction evidence="12">
        <text>4 Fe(II)-[cytochrome c] + O2 + 8 H(+)(in) = 4 Fe(III)-[cytochrome c] + 2 H2O + 4 H(+)(out)</text>
        <dbReference type="Rhea" id="RHEA:11436"/>
        <dbReference type="Rhea" id="RHEA-COMP:10350"/>
        <dbReference type="Rhea" id="RHEA-COMP:14399"/>
        <dbReference type="ChEBI" id="CHEBI:15377"/>
        <dbReference type="ChEBI" id="CHEBI:15378"/>
        <dbReference type="ChEBI" id="CHEBI:15379"/>
        <dbReference type="ChEBI" id="CHEBI:29033"/>
        <dbReference type="ChEBI" id="CHEBI:29034"/>
        <dbReference type="EC" id="7.1.1.9"/>
    </reaction>
</comment>
<dbReference type="PROSITE" id="PS00078">
    <property type="entry name" value="COX2"/>
    <property type="match status" value="1"/>
</dbReference>
<dbReference type="SUPFAM" id="SSF49503">
    <property type="entry name" value="Cupredoxins"/>
    <property type="match status" value="1"/>
</dbReference>
<dbReference type="InterPro" id="IPR045187">
    <property type="entry name" value="CcO_II"/>
</dbReference>
<dbReference type="InterPro" id="IPR001505">
    <property type="entry name" value="Copper_CuA"/>
</dbReference>
<organism evidence="15 16">
    <name type="scientific">Rhizobium subbaraonis</name>
    <dbReference type="NCBI Taxonomy" id="908946"/>
    <lineage>
        <taxon>Bacteria</taxon>
        <taxon>Pseudomonadati</taxon>
        <taxon>Pseudomonadota</taxon>
        <taxon>Alphaproteobacteria</taxon>
        <taxon>Hyphomicrobiales</taxon>
        <taxon>Rhizobiaceae</taxon>
        <taxon>Rhizobium/Agrobacterium group</taxon>
        <taxon>Rhizobium</taxon>
    </lineage>
</organism>
<dbReference type="InterPro" id="IPR036257">
    <property type="entry name" value="Cyt_c_oxidase_su2_TM_sf"/>
</dbReference>
<feature type="transmembrane region" description="Helical" evidence="13">
    <location>
        <begin position="41"/>
        <end position="62"/>
    </location>
</feature>
<dbReference type="PANTHER" id="PTHR22888:SF9">
    <property type="entry name" value="CYTOCHROME C OXIDASE SUBUNIT 2"/>
    <property type="match status" value="1"/>
</dbReference>
<keyword evidence="11 13" id="KW-0472">Membrane</keyword>
<comment type="similarity">
    <text evidence="2">Belongs to the cytochrome c oxidase subunit 2 family.</text>
</comment>
<dbReference type="Pfam" id="PF00116">
    <property type="entry name" value="COX2"/>
    <property type="match status" value="1"/>
</dbReference>
<dbReference type="Gene3D" id="2.60.40.420">
    <property type="entry name" value="Cupredoxins - blue copper proteins"/>
    <property type="match status" value="1"/>
</dbReference>
<dbReference type="GO" id="GO:0042773">
    <property type="term" value="P:ATP synthesis coupled electron transport"/>
    <property type="evidence" value="ECO:0007669"/>
    <property type="project" value="TreeGrafter"/>
</dbReference>
<protein>
    <recommendedName>
        <fullName evidence="3">cytochrome-c oxidase</fullName>
        <ecNumber evidence="3">7.1.1.9</ecNumber>
    </recommendedName>
</protein>
<dbReference type="EMBL" id="OBQD01000011">
    <property type="protein sequence ID" value="SOC43367.1"/>
    <property type="molecule type" value="Genomic_DNA"/>
</dbReference>
<gene>
    <name evidence="15" type="ORF">SAMN05892877_11164</name>
</gene>
<dbReference type="GO" id="GO:0004129">
    <property type="term" value="F:cytochrome-c oxidase activity"/>
    <property type="evidence" value="ECO:0007669"/>
    <property type="project" value="UniProtKB-EC"/>
</dbReference>
<keyword evidence="9 13" id="KW-1133">Transmembrane helix</keyword>
<keyword evidence="16" id="KW-1185">Reference proteome</keyword>
<comment type="subcellular location">
    <subcellularLocation>
        <location evidence="1">Membrane</location>
        <topology evidence="1">Multi-pass membrane protein</topology>
    </subcellularLocation>
</comment>
<dbReference type="GO" id="GO:0016020">
    <property type="term" value="C:membrane"/>
    <property type="evidence" value="ECO:0007669"/>
    <property type="project" value="UniProtKB-SubCell"/>
</dbReference>
<dbReference type="OrthoDB" id="9781261at2"/>
<evidence type="ECO:0000256" key="4">
    <source>
        <dbReference type="ARBA" id="ARBA00022448"/>
    </source>
</evidence>
<evidence type="ECO:0000256" key="8">
    <source>
        <dbReference type="ARBA" id="ARBA00022982"/>
    </source>
</evidence>
<dbReference type="PANTHER" id="PTHR22888">
    <property type="entry name" value="CYTOCHROME C OXIDASE, SUBUNIT II"/>
    <property type="match status" value="1"/>
</dbReference>
<dbReference type="CDD" id="cd13919">
    <property type="entry name" value="CuRO_HCO_II_like_5"/>
    <property type="match status" value="1"/>
</dbReference>
<keyword evidence="4" id="KW-0813">Transport</keyword>
<evidence type="ECO:0000256" key="12">
    <source>
        <dbReference type="ARBA" id="ARBA00047816"/>
    </source>
</evidence>
<evidence type="ECO:0000313" key="16">
    <source>
        <dbReference type="Proteomes" id="UP000219167"/>
    </source>
</evidence>
<evidence type="ECO:0000256" key="10">
    <source>
        <dbReference type="ARBA" id="ARBA00023008"/>
    </source>
</evidence>
<keyword evidence="10" id="KW-0186">Copper</keyword>
<accession>A0A285UNT2</accession>
<name>A0A285UNT2_9HYPH</name>
<evidence type="ECO:0000259" key="14">
    <source>
        <dbReference type="PROSITE" id="PS50857"/>
    </source>
</evidence>
<dbReference type="GO" id="GO:0005507">
    <property type="term" value="F:copper ion binding"/>
    <property type="evidence" value="ECO:0007669"/>
    <property type="project" value="InterPro"/>
</dbReference>
<keyword evidence="8" id="KW-0249">Electron transport</keyword>
<dbReference type="InterPro" id="IPR008972">
    <property type="entry name" value="Cupredoxin"/>
</dbReference>
<dbReference type="EC" id="7.1.1.9" evidence="3"/>
<evidence type="ECO:0000313" key="15">
    <source>
        <dbReference type="EMBL" id="SOC43367.1"/>
    </source>
</evidence>
<keyword evidence="7" id="KW-1278">Translocase</keyword>
<reference evidence="15 16" key="1">
    <citation type="submission" date="2017-08" db="EMBL/GenBank/DDBJ databases">
        <authorList>
            <person name="de Groot N.N."/>
        </authorList>
    </citation>
    <scope>NUCLEOTIDE SEQUENCE [LARGE SCALE GENOMIC DNA]</scope>
    <source>
        <strain evidence="15 16">JC85</strain>
    </source>
</reference>
<keyword evidence="5 13" id="KW-0812">Transmembrane</keyword>
<feature type="transmembrane region" description="Helical" evidence="13">
    <location>
        <begin position="83"/>
        <end position="104"/>
    </location>
</feature>
<dbReference type="PROSITE" id="PS50857">
    <property type="entry name" value="COX2_CUA"/>
    <property type="match status" value="1"/>
</dbReference>
<dbReference type="RefSeq" id="WP_097141178.1">
    <property type="nucleotide sequence ID" value="NZ_OBQD01000011.1"/>
</dbReference>
<evidence type="ECO:0000256" key="5">
    <source>
        <dbReference type="ARBA" id="ARBA00022692"/>
    </source>
</evidence>
<evidence type="ECO:0000256" key="7">
    <source>
        <dbReference type="ARBA" id="ARBA00022967"/>
    </source>
</evidence>
<evidence type="ECO:0000256" key="1">
    <source>
        <dbReference type="ARBA" id="ARBA00004141"/>
    </source>
</evidence>
<evidence type="ECO:0000256" key="6">
    <source>
        <dbReference type="ARBA" id="ARBA00022723"/>
    </source>
</evidence>
<dbReference type="SUPFAM" id="SSF81464">
    <property type="entry name" value="Cytochrome c oxidase subunit II-like, transmembrane region"/>
    <property type="match status" value="1"/>
</dbReference>
<evidence type="ECO:0000256" key="2">
    <source>
        <dbReference type="ARBA" id="ARBA00007866"/>
    </source>
</evidence>
<evidence type="ECO:0000256" key="9">
    <source>
        <dbReference type="ARBA" id="ARBA00022989"/>
    </source>
</evidence>